<evidence type="ECO:0000256" key="6">
    <source>
        <dbReference type="ARBA" id="ARBA00022840"/>
    </source>
</evidence>
<feature type="domain" description="DALR anticodon binding" evidence="11">
    <location>
        <begin position="584"/>
        <end position="677"/>
    </location>
</feature>
<dbReference type="GO" id="GO:0005829">
    <property type="term" value="C:cytosol"/>
    <property type="evidence" value="ECO:0007669"/>
    <property type="project" value="TreeGrafter"/>
</dbReference>
<comment type="similarity">
    <text evidence="2 10">Belongs to the class-II aminoacyl-tRNA synthetase family.</text>
</comment>
<dbReference type="NCBIfam" id="TIGR00211">
    <property type="entry name" value="glyS"/>
    <property type="match status" value="1"/>
</dbReference>
<name>A0A7V4E4J8_UNCW3</name>
<keyword evidence="5 10" id="KW-0547">Nucleotide-binding</keyword>
<comment type="catalytic activity">
    <reaction evidence="9 10">
        <text>tRNA(Gly) + glycine + ATP = glycyl-tRNA(Gly) + AMP + diphosphate</text>
        <dbReference type="Rhea" id="RHEA:16013"/>
        <dbReference type="Rhea" id="RHEA-COMP:9664"/>
        <dbReference type="Rhea" id="RHEA-COMP:9683"/>
        <dbReference type="ChEBI" id="CHEBI:30616"/>
        <dbReference type="ChEBI" id="CHEBI:33019"/>
        <dbReference type="ChEBI" id="CHEBI:57305"/>
        <dbReference type="ChEBI" id="CHEBI:78442"/>
        <dbReference type="ChEBI" id="CHEBI:78522"/>
        <dbReference type="ChEBI" id="CHEBI:456215"/>
        <dbReference type="EC" id="6.1.1.14"/>
    </reaction>
</comment>
<dbReference type="PANTHER" id="PTHR30075">
    <property type="entry name" value="GLYCYL-TRNA SYNTHETASE"/>
    <property type="match status" value="1"/>
</dbReference>
<evidence type="ECO:0000256" key="10">
    <source>
        <dbReference type="HAMAP-Rule" id="MF_00255"/>
    </source>
</evidence>
<comment type="subcellular location">
    <subcellularLocation>
        <location evidence="1 10">Cytoplasm</location>
    </subcellularLocation>
</comment>
<dbReference type="Pfam" id="PF05746">
    <property type="entry name" value="DALR_1"/>
    <property type="match status" value="1"/>
</dbReference>
<evidence type="ECO:0000256" key="7">
    <source>
        <dbReference type="ARBA" id="ARBA00022917"/>
    </source>
</evidence>
<dbReference type="GO" id="GO:0006426">
    <property type="term" value="P:glycyl-tRNA aminoacylation"/>
    <property type="evidence" value="ECO:0007669"/>
    <property type="project" value="UniProtKB-UniRule"/>
</dbReference>
<sequence length="691" mass="80432">MSEFLFEIGVEEIPAFDVYDIANQLKKIFESFLKENRINYGELKVFYTPRRFAIFIKGLSDFQETWETEITGPPARVCFDSEGKPTKALLGFLESRNLKVEDIYVEETPKGKYVKARVKEGGKAVKDLIAQFLPDILSKVKVRKSMRWNGSIRFLRPVRWILCLYGNEIMDVEIAGIKASRKTYGNRVKGNLPLEVKCPSDYLEVLRENYVYADPEERRSIILEKIERVCSEKGLKWQEDLELLDEVLNLVEYPGVIIGSFPERYLDLPEPVIITAMKQHQRYFAVRKADGKLANYFITAINNTEDCEAEIRPNHEKVLKARLEDAEFYMHEDLKVPLEDRIEELKKVVFLEGVGTVYDKVLRIEKLCEFLVPYFDDVDKELLFGAVKLCKVDLTTLMIKDGKEFTKLGGIIGMEYALRQGKDEKLSRIIFDHILPRFPGDELPQTIEGAIISVADKVDTLMAFLKVGAEISASQDPYGLRRTLYSIFELVKEKKLRFNFIQLLEKAALELGVSKEKLREFLNWAWTRLESYLEEKEGIRYDIVDCVVYANKGDIWDVIQRARVLNNYYIENKKEFEEVVIGQKRANNILSGVENLPPADESLFEKDEERNLHKVLRESEPLVKKALEEERYEEALRVLRNLKPYIDVFFDKVFVMVDDEKIRNNRLALLQELRECFRYYGDFSKIVVSSN</sequence>
<dbReference type="EC" id="6.1.1.14" evidence="10"/>
<evidence type="ECO:0000256" key="1">
    <source>
        <dbReference type="ARBA" id="ARBA00004496"/>
    </source>
</evidence>
<dbReference type="SUPFAM" id="SSF109604">
    <property type="entry name" value="HD-domain/PDEase-like"/>
    <property type="match status" value="1"/>
</dbReference>
<evidence type="ECO:0000313" key="12">
    <source>
        <dbReference type="EMBL" id="HGL16751.1"/>
    </source>
</evidence>
<keyword evidence="4 10" id="KW-0436">Ligase</keyword>
<proteinExistence type="inferred from homology"/>
<dbReference type="PRINTS" id="PR01045">
    <property type="entry name" value="TRNASYNTHGB"/>
</dbReference>
<keyword evidence="8 10" id="KW-0030">Aminoacyl-tRNA synthetase</keyword>
<gene>
    <name evidence="10" type="primary">glyS</name>
    <name evidence="12" type="ORF">ENU66_00170</name>
</gene>
<accession>A0A7V4E4J8</accession>
<dbReference type="HAMAP" id="MF_00255">
    <property type="entry name" value="Gly_tRNA_synth_beta"/>
    <property type="match status" value="1"/>
</dbReference>
<evidence type="ECO:0000256" key="8">
    <source>
        <dbReference type="ARBA" id="ARBA00023146"/>
    </source>
</evidence>
<dbReference type="AlphaFoldDB" id="A0A7V4E4J8"/>
<dbReference type="GO" id="GO:0004814">
    <property type="term" value="F:arginine-tRNA ligase activity"/>
    <property type="evidence" value="ECO:0007669"/>
    <property type="project" value="InterPro"/>
</dbReference>
<evidence type="ECO:0000256" key="2">
    <source>
        <dbReference type="ARBA" id="ARBA00008226"/>
    </source>
</evidence>
<dbReference type="PANTHER" id="PTHR30075:SF2">
    <property type="entry name" value="GLYCINE--TRNA LIGASE, CHLOROPLASTIC_MITOCHONDRIAL 2"/>
    <property type="match status" value="1"/>
</dbReference>
<evidence type="ECO:0000256" key="4">
    <source>
        <dbReference type="ARBA" id="ARBA00022598"/>
    </source>
</evidence>
<evidence type="ECO:0000256" key="3">
    <source>
        <dbReference type="ARBA" id="ARBA00022490"/>
    </source>
</evidence>
<dbReference type="PROSITE" id="PS50861">
    <property type="entry name" value="AA_TRNA_LIGASE_II_GLYAB"/>
    <property type="match status" value="1"/>
</dbReference>
<keyword evidence="6 10" id="KW-0067">ATP-binding</keyword>
<dbReference type="InterPro" id="IPR008909">
    <property type="entry name" value="DALR_anticod-bd"/>
</dbReference>
<dbReference type="GO" id="GO:0005524">
    <property type="term" value="F:ATP binding"/>
    <property type="evidence" value="ECO:0007669"/>
    <property type="project" value="UniProtKB-UniRule"/>
</dbReference>
<reference evidence="12" key="1">
    <citation type="journal article" date="2020" name="mSystems">
        <title>Genome- and Community-Level Interaction Insights into Carbon Utilization and Element Cycling Functions of Hydrothermarchaeota in Hydrothermal Sediment.</title>
        <authorList>
            <person name="Zhou Z."/>
            <person name="Liu Y."/>
            <person name="Xu W."/>
            <person name="Pan J."/>
            <person name="Luo Z.H."/>
            <person name="Li M."/>
        </authorList>
    </citation>
    <scope>NUCLEOTIDE SEQUENCE [LARGE SCALE GENOMIC DNA]</scope>
    <source>
        <strain evidence="12">SpSt-69</strain>
    </source>
</reference>
<dbReference type="InterPro" id="IPR006194">
    <property type="entry name" value="Gly-tRNA-synth_heterodimer"/>
</dbReference>
<evidence type="ECO:0000256" key="9">
    <source>
        <dbReference type="ARBA" id="ARBA00047937"/>
    </source>
</evidence>
<dbReference type="EMBL" id="DTDJ01000003">
    <property type="protein sequence ID" value="HGL16751.1"/>
    <property type="molecule type" value="Genomic_DNA"/>
</dbReference>
<protein>
    <recommendedName>
        <fullName evidence="10">Glycine--tRNA ligase beta subunit</fullName>
        <ecNumber evidence="10">6.1.1.14</ecNumber>
    </recommendedName>
    <alternativeName>
        <fullName evidence="10">Glycyl-tRNA synthetase beta subunit</fullName>
        <shortName evidence="10">GlyRS</shortName>
    </alternativeName>
</protein>
<comment type="subunit">
    <text evidence="10">Tetramer of two alpha and two beta subunits.</text>
</comment>
<dbReference type="GO" id="GO:0006420">
    <property type="term" value="P:arginyl-tRNA aminoacylation"/>
    <property type="evidence" value="ECO:0007669"/>
    <property type="project" value="InterPro"/>
</dbReference>
<keyword evidence="3 10" id="KW-0963">Cytoplasm</keyword>
<evidence type="ECO:0000256" key="5">
    <source>
        <dbReference type="ARBA" id="ARBA00022741"/>
    </source>
</evidence>
<comment type="caution">
    <text evidence="12">The sequence shown here is derived from an EMBL/GenBank/DDBJ whole genome shotgun (WGS) entry which is preliminary data.</text>
</comment>
<evidence type="ECO:0000259" key="11">
    <source>
        <dbReference type="Pfam" id="PF05746"/>
    </source>
</evidence>
<organism evidence="12">
    <name type="scientific">candidate division WOR-3 bacterium</name>
    <dbReference type="NCBI Taxonomy" id="2052148"/>
    <lineage>
        <taxon>Bacteria</taxon>
        <taxon>Bacteria division WOR-3</taxon>
    </lineage>
</organism>
<dbReference type="GO" id="GO:0004820">
    <property type="term" value="F:glycine-tRNA ligase activity"/>
    <property type="evidence" value="ECO:0007669"/>
    <property type="project" value="UniProtKB-UniRule"/>
</dbReference>
<dbReference type="InterPro" id="IPR015944">
    <property type="entry name" value="Gly-tRNA-synth_bsu"/>
</dbReference>
<keyword evidence="7 10" id="KW-0648">Protein biosynthesis</keyword>
<dbReference type="Pfam" id="PF02092">
    <property type="entry name" value="tRNA_synt_2f"/>
    <property type="match status" value="1"/>
</dbReference>